<dbReference type="KEGG" id="uli:ETAA1_27360"/>
<evidence type="ECO:0000313" key="2">
    <source>
        <dbReference type="Proteomes" id="UP000319576"/>
    </source>
</evidence>
<dbReference type="Gene3D" id="3.40.50.300">
    <property type="entry name" value="P-loop containing nucleotide triphosphate hydrolases"/>
    <property type="match status" value="1"/>
</dbReference>
<name>A0A517XTC2_9BACT</name>
<evidence type="ECO:0000313" key="1">
    <source>
        <dbReference type="EMBL" id="QDU20776.1"/>
    </source>
</evidence>
<proteinExistence type="predicted"/>
<dbReference type="AlphaFoldDB" id="A0A517XTC2"/>
<reference evidence="1 2" key="1">
    <citation type="submission" date="2019-02" db="EMBL/GenBank/DDBJ databases">
        <title>Deep-cultivation of Planctomycetes and their phenomic and genomic characterization uncovers novel biology.</title>
        <authorList>
            <person name="Wiegand S."/>
            <person name="Jogler M."/>
            <person name="Boedeker C."/>
            <person name="Pinto D."/>
            <person name="Vollmers J."/>
            <person name="Rivas-Marin E."/>
            <person name="Kohn T."/>
            <person name="Peeters S.H."/>
            <person name="Heuer A."/>
            <person name="Rast P."/>
            <person name="Oberbeckmann S."/>
            <person name="Bunk B."/>
            <person name="Jeske O."/>
            <person name="Meyerdierks A."/>
            <person name="Storesund J.E."/>
            <person name="Kallscheuer N."/>
            <person name="Luecker S."/>
            <person name="Lage O.M."/>
            <person name="Pohl T."/>
            <person name="Merkel B.J."/>
            <person name="Hornburger P."/>
            <person name="Mueller R.-W."/>
            <person name="Bruemmer F."/>
            <person name="Labrenz M."/>
            <person name="Spormann A.M."/>
            <person name="Op den Camp H."/>
            <person name="Overmann J."/>
            <person name="Amann R."/>
            <person name="Jetten M.S.M."/>
            <person name="Mascher T."/>
            <person name="Medema M.H."/>
            <person name="Devos D.P."/>
            <person name="Kaster A.-K."/>
            <person name="Ovreas L."/>
            <person name="Rohde M."/>
            <person name="Galperin M.Y."/>
            <person name="Jogler C."/>
        </authorList>
    </citation>
    <scope>NUCLEOTIDE SEQUENCE [LARGE SCALE GENOMIC DNA]</scope>
    <source>
        <strain evidence="1 2">ETA_A1</strain>
    </source>
</reference>
<dbReference type="SUPFAM" id="SSF52540">
    <property type="entry name" value="P-loop containing nucleoside triphosphate hydrolases"/>
    <property type="match status" value="1"/>
</dbReference>
<organism evidence="1 2">
    <name type="scientific">Urbifossiella limnaea</name>
    <dbReference type="NCBI Taxonomy" id="2528023"/>
    <lineage>
        <taxon>Bacteria</taxon>
        <taxon>Pseudomonadati</taxon>
        <taxon>Planctomycetota</taxon>
        <taxon>Planctomycetia</taxon>
        <taxon>Gemmatales</taxon>
        <taxon>Gemmataceae</taxon>
        <taxon>Urbifossiella</taxon>
    </lineage>
</organism>
<protein>
    <recommendedName>
        <fullName evidence="3">AAA family ATPase</fullName>
    </recommendedName>
</protein>
<gene>
    <name evidence="1" type="ORF">ETAA1_27360</name>
</gene>
<sequence length="336" mass="36773">MSTTAYAPELLDHVDPVPDAHAGWLWDGLLARGDVALLTSVWKTGKTTLLAGLLRALDAGEPFLGRATAPGHAVVVSEEARHHWAARRAAIPCGQRTRLVSRPFPGRPTAAEWAALVRAAEDDRAKTPIDLFVVDPLATFLPGRSDCDPGALLDFLHPLRRLAEGGTAVLVLHHPRKEKSEDGSAARGSGVLLGYVDATLELGRFGRLASDANRRRLTVRSRHPSAPESVVYEWVVGTPEFRVVADGADARFRENWEEVRRLLAGRPTAASVRDLLATWPEDRPAPSSQQLYGWLHRAVREGLAEQCGRGTKGDPFRFELPRKRSRLADLPPLPPL</sequence>
<dbReference type="InterPro" id="IPR027417">
    <property type="entry name" value="P-loop_NTPase"/>
</dbReference>
<dbReference type="RefSeq" id="WP_202920871.1">
    <property type="nucleotide sequence ID" value="NZ_CP036273.1"/>
</dbReference>
<dbReference type="EMBL" id="CP036273">
    <property type="protein sequence ID" value="QDU20776.1"/>
    <property type="molecule type" value="Genomic_DNA"/>
</dbReference>
<dbReference type="Pfam" id="PF13481">
    <property type="entry name" value="AAA_25"/>
    <property type="match status" value="1"/>
</dbReference>
<keyword evidence="2" id="KW-1185">Reference proteome</keyword>
<dbReference type="Proteomes" id="UP000319576">
    <property type="component" value="Chromosome"/>
</dbReference>
<accession>A0A517XTC2</accession>
<evidence type="ECO:0008006" key="3">
    <source>
        <dbReference type="Google" id="ProtNLM"/>
    </source>
</evidence>